<dbReference type="GO" id="GO:0042167">
    <property type="term" value="P:heme catabolic process"/>
    <property type="evidence" value="ECO:0007669"/>
    <property type="project" value="TreeGrafter"/>
</dbReference>
<evidence type="ECO:0000256" key="3">
    <source>
        <dbReference type="ARBA" id="ARBA00022617"/>
    </source>
</evidence>
<reference evidence="12" key="2">
    <citation type="submission" date="2016-10" db="EMBL/GenBank/DDBJ databases">
        <authorList>
            <person name="de Groot N.N."/>
        </authorList>
    </citation>
    <scope>NUCLEOTIDE SEQUENCE</scope>
    <source>
        <strain evidence="12">HV00480</strain>
    </source>
</reference>
<keyword evidence="6 11" id="KW-0408">Iron</keyword>
<organism evidence="12">
    <name type="scientific">Hommersandiophycus borowitzkae</name>
    <dbReference type="NCBI Taxonomy" id="268573"/>
    <lineage>
        <taxon>Eukaryota</taxon>
        <taxon>Rhodophyta</taxon>
        <taxon>Florideophyceae</taxon>
        <taxon>Nemaliophycidae</taxon>
        <taxon>Nemaliales</taxon>
        <taxon>Liagoraceae</taxon>
        <taxon>Hommersandiophycus</taxon>
    </lineage>
</organism>
<evidence type="ECO:0000256" key="8">
    <source>
        <dbReference type="ARBA" id="ARBA00053929"/>
    </source>
</evidence>
<dbReference type="SUPFAM" id="SSF48613">
    <property type="entry name" value="Heme oxygenase-like"/>
    <property type="match status" value="1"/>
</dbReference>
<dbReference type="InterPro" id="IPR016053">
    <property type="entry name" value="Haem_Oase-like"/>
</dbReference>
<dbReference type="GO" id="GO:0004392">
    <property type="term" value="F:heme oxygenase (decyclizing) activity"/>
    <property type="evidence" value="ECO:0007669"/>
    <property type="project" value="UniProtKB-EC"/>
</dbReference>
<feature type="binding site" evidence="10">
    <location>
        <position position="125"/>
    </location>
    <ligand>
        <name>heme b</name>
        <dbReference type="ChEBI" id="CHEBI:60344"/>
    </ligand>
</feature>
<comment type="catalytic activity">
    <reaction evidence="7">
        <text>heme b + 3 reduced [NADPH--hemoprotein reductase] + 3 O2 = biliverdin IXalpha + CO + Fe(2+) + 3 oxidized [NADPH--hemoprotein reductase] + 3 H2O + H(+)</text>
        <dbReference type="Rhea" id="RHEA:21764"/>
        <dbReference type="Rhea" id="RHEA-COMP:11964"/>
        <dbReference type="Rhea" id="RHEA-COMP:11965"/>
        <dbReference type="ChEBI" id="CHEBI:15377"/>
        <dbReference type="ChEBI" id="CHEBI:15378"/>
        <dbReference type="ChEBI" id="CHEBI:15379"/>
        <dbReference type="ChEBI" id="CHEBI:17245"/>
        <dbReference type="ChEBI" id="CHEBI:29033"/>
        <dbReference type="ChEBI" id="CHEBI:57618"/>
        <dbReference type="ChEBI" id="CHEBI:57991"/>
        <dbReference type="ChEBI" id="CHEBI:58210"/>
        <dbReference type="ChEBI" id="CHEBI:60344"/>
        <dbReference type="EC" id="1.14.14.18"/>
    </reaction>
</comment>
<keyword evidence="5" id="KW-0560">Oxidoreductase</keyword>
<keyword evidence="3 10" id="KW-0349">Heme</keyword>
<gene>
    <name evidence="12" type="primary">pbsA</name>
    <name evidence="12" type="ORF">HV00480_138</name>
</gene>
<evidence type="ECO:0000256" key="11">
    <source>
        <dbReference type="PIRSR" id="PIRSR000343-2"/>
    </source>
</evidence>
<feature type="binding site" evidence="10">
    <location>
        <position position="173"/>
    </location>
    <ligand>
        <name>heme b</name>
        <dbReference type="ChEBI" id="CHEBI:60344"/>
    </ligand>
</feature>
<accession>A0A1G4NU10</accession>
<protein>
    <recommendedName>
        <fullName evidence="9">Heme oxygenase</fullName>
        <ecNumber evidence="2">1.14.14.18</ecNumber>
    </recommendedName>
</protein>
<dbReference type="Pfam" id="PF01126">
    <property type="entry name" value="Heme_oxygenase"/>
    <property type="match status" value="1"/>
</dbReference>
<comment type="function">
    <text evidence="8">Catalyzes the opening of the heme ring with the release of iron. Key enzyme in the synthesis of the chromophoric part of the photosynthetic antennae.</text>
</comment>
<dbReference type="EMBL" id="LT622867">
    <property type="protein sequence ID" value="SCW22183.1"/>
    <property type="molecule type" value="Genomic_DNA"/>
</dbReference>
<reference evidence="12" key="1">
    <citation type="submission" date="2016-10" db="EMBL/GenBank/DDBJ databases">
        <title>Chloroplast genomes as a tool to resolve red algal phylogenies: a case study in the Nemaliales.</title>
        <authorList>
            <person name="Costa J.F."/>
            <person name="Lin S.M."/>
            <person name="Macaya E.C."/>
            <person name="Fernandez-Garcia C."/>
            <person name="Verbruggen H."/>
        </authorList>
    </citation>
    <scope>NUCLEOTIDE SEQUENCE</scope>
    <source>
        <strain evidence="12">HV00480</strain>
    </source>
</reference>
<dbReference type="PRINTS" id="PR00088">
    <property type="entry name" value="HAEMOXYGNASE"/>
</dbReference>
<evidence type="ECO:0000256" key="2">
    <source>
        <dbReference type="ARBA" id="ARBA00012360"/>
    </source>
</evidence>
<evidence type="ECO:0000256" key="1">
    <source>
        <dbReference type="ARBA" id="ARBA00006134"/>
    </source>
</evidence>
<dbReference type="GO" id="GO:0006979">
    <property type="term" value="P:response to oxidative stress"/>
    <property type="evidence" value="ECO:0007669"/>
    <property type="project" value="TreeGrafter"/>
</dbReference>
<evidence type="ECO:0000256" key="9">
    <source>
        <dbReference type="ARBA" id="ARBA00074009"/>
    </source>
</evidence>
<dbReference type="FunFam" id="1.20.910.10:FF:000001">
    <property type="entry name" value="Heme oxygenase 1"/>
    <property type="match status" value="1"/>
</dbReference>
<evidence type="ECO:0000256" key="4">
    <source>
        <dbReference type="ARBA" id="ARBA00022723"/>
    </source>
</evidence>
<dbReference type="GO" id="GO:0006788">
    <property type="term" value="P:heme oxidation"/>
    <property type="evidence" value="ECO:0007669"/>
    <property type="project" value="InterPro"/>
</dbReference>
<evidence type="ECO:0000313" key="12">
    <source>
        <dbReference type="EMBL" id="SCW22183.1"/>
    </source>
</evidence>
<dbReference type="GO" id="GO:0046872">
    <property type="term" value="F:metal ion binding"/>
    <property type="evidence" value="ECO:0007669"/>
    <property type="project" value="UniProtKB-KW"/>
</dbReference>
<dbReference type="EC" id="1.14.14.18" evidence="2"/>
<geneLocation type="chloroplast" evidence="12"/>
<dbReference type="PANTHER" id="PTHR10720:SF0">
    <property type="entry name" value="HEME OXYGENASE"/>
    <property type="match status" value="1"/>
</dbReference>
<dbReference type="InterPro" id="IPR016084">
    <property type="entry name" value="Haem_Oase-like_multi-hlx"/>
</dbReference>
<feature type="binding site" description="axial binding residue" evidence="11">
    <location>
        <position position="17"/>
    </location>
    <ligand>
        <name>heme b</name>
        <dbReference type="ChEBI" id="CHEBI:60344"/>
    </ligand>
    <ligandPart>
        <name>Fe</name>
        <dbReference type="ChEBI" id="CHEBI:18248"/>
    </ligandPart>
</feature>
<sequence>MSITLAEQLREGTTKSHSMAENVSFVKSFLGGVVDKKAYRQLVANLYFVYIAIEEEMSANKDNELISPIYFTELNRQLSLEQDLKYYYGDSWKSQIYASEATQIYVRRIHEVGLNQPELLVAHAYTRYMGDLSGGQILKRIAQSAMSLSDNQGTAFYDFNEIPNESEFKDHYRHQLNQIPVTQDQISDIISEANIAFTLNMKMFQELNSSFIKIMLMLLMNTISNLKNTVKLFQTQQVAK</sequence>
<proteinExistence type="inferred from homology"/>
<feature type="binding site" evidence="10">
    <location>
        <position position="10"/>
    </location>
    <ligand>
        <name>heme b</name>
        <dbReference type="ChEBI" id="CHEBI:60344"/>
    </ligand>
</feature>
<keyword evidence="12" id="KW-0934">Plastid</keyword>
<dbReference type="CDD" id="cd19165">
    <property type="entry name" value="HemeO"/>
    <property type="match status" value="1"/>
</dbReference>
<dbReference type="PIRSF" id="PIRSF000343">
    <property type="entry name" value="Haem_Oase"/>
    <property type="match status" value="1"/>
</dbReference>
<evidence type="ECO:0000256" key="10">
    <source>
        <dbReference type="PIRSR" id="PIRSR000343-1"/>
    </source>
</evidence>
<dbReference type="RefSeq" id="YP_009313929.1">
    <property type="nucleotide sequence ID" value="NC_031659.1"/>
</dbReference>
<dbReference type="PANTHER" id="PTHR10720">
    <property type="entry name" value="HEME OXYGENASE"/>
    <property type="match status" value="1"/>
</dbReference>
<evidence type="ECO:0000256" key="6">
    <source>
        <dbReference type="ARBA" id="ARBA00023004"/>
    </source>
</evidence>
<dbReference type="AlphaFoldDB" id="A0A1G4NU10"/>
<dbReference type="GeneID" id="29999062"/>
<name>A0A1G4NU10_9FLOR</name>
<dbReference type="GO" id="GO:0020037">
    <property type="term" value="F:heme binding"/>
    <property type="evidence" value="ECO:0007669"/>
    <property type="project" value="TreeGrafter"/>
</dbReference>
<keyword evidence="12" id="KW-0150">Chloroplast</keyword>
<dbReference type="InterPro" id="IPR002051">
    <property type="entry name" value="Haem_Oase"/>
</dbReference>
<keyword evidence="4 11" id="KW-0479">Metal-binding</keyword>
<dbReference type="Gene3D" id="1.20.910.10">
    <property type="entry name" value="Heme oxygenase-like"/>
    <property type="match status" value="1"/>
</dbReference>
<dbReference type="PROSITE" id="PS00593">
    <property type="entry name" value="HEME_OXYGENASE"/>
    <property type="match status" value="1"/>
</dbReference>
<evidence type="ECO:0000256" key="5">
    <source>
        <dbReference type="ARBA" id="ARBA00023002"/>
    </source>
</evidence>
<dbReference type="InterPro" id="IPR018207">
    <property type="entry name" value="Haem_oxygenase_CS"/>
</dbReference>
<comment type="similarity">
    <text evidence="1">Belongs to the heme oxygenase family.</text>
</comment>
<evidence type="ECO:0000256" key="7">
    <source>
        <dbReference type="ARBA" id="ARBA00048328"/>
    </source>
</evidence>